<dbReference type="Proteomes" id="UP000037904">
    <property type="component" value="Unassembled WGS sequence"/>
</dbReference>
<dbReference type="InterPro" id="IPR036770">
    <property type="entry name" value="Ankyrin_rpt-contain_sf"/>
</dbReference>
<dbReference type="SMART" id="SM00248">
    <property type="entry name" value="ANK"/>
    <property type="match status" value="4"/>
</dbReference>
<feature type="repeat" description="ANK" evidence="3">
    <location>
        <begin position="98"/>
        <end position="130"/>
    </location>
</feature>
<dbReference type="EMBL" id="JXCE01000182">
    <property type="protein sequence ID" value="KPA39620.1"/>
    <property type="molecule type" value="Genomic_DNA"/>
</dbReference>
<accession>A0A0M9EU05</accession>
<dbReference type="PANTHER" id="PTHR24171:SF9">
    <property type="entry name" value="ANKYRIN REPEAT DOMAIN-CONTAINING PROTEIN 39"/>
    <property type="match status" value="1"/>
</dbReference>
<evidence type="ECO:0000313" key="6">
    <source>
        <dbReference type="Proteomes" id="UP000037904"/>
    </source>
</evidence>
<feature type="repeat" description="ANK" evidence="3">
    <location>
        <begin position="17"/>
        <end position="49"/>
    </location>
</feature>
<keyword evidence="2 3" id="KW-0040">ANK repeat</keyword>
<evidence type="ECO:0000259" key="4">
    <source>
        <dbReference type="Pfam" id="PF06985"/>
    </source>
</evidence>
<sequence length="599" mass="67366">MMKRLIKAGANPNSPFGRENPLYEAASRGQNETVAILVEQGAVVDPDDGYRTPFAAAAIEAGHEWGQTALIEAAYDRYEATVALLLELGARTEEKDDHGRVPLWIATKNRHMNTVKLLVKYGANIEAADHYGSTPLTVVVRYGDRKLAEYPLETDDQERNQQVAVMGEIYRAASSVIMWLGEEIGAIQTASDLLPRVARAQRTLLQEAGDLLVEEGPAEGGEDPKTLLERMFEEQNATEAFEHLMQRTNIWPPEIFNSHIVADSGPQAEILFEDVVFILHTLEQVFVHAVRYMIEVCGIAWVWRLGIQRKTKKSDNLPSWVPDLNERSAFTEVSPFRDGKSSFKLDIKEDSMTTETPLRISGCIVDKIVFKLTLTRDLEILTILSLVVDALANNNRGIYDTYPIGEGFDVNNNVARSEKERVNEGSSMKSTNAMALFATITYFDEETKGTTTERVLPPLAGWLIWTLSMNTNTPGLSKTAPEYAERFAEQWTKESGDDEAFVDFELENLKLVEDVLKVGKYLIYTENGYFGLINPEQAEVGMVLAMVGRAHTLRLLRKKDDTTSFYAYVDMVFLNTTSQEVDKVERTFRDIAPERLEIR</sequence>
<name>A0A0M9EU05_FUSLA</name>
<dbReference type="Pfam" id="PF12796">
    <property type="entry name" value="Ank_2"/>
    <property type="match status" value="1"/>
</dbReference>
<gene>
    <name evidence="5" type="ORF">FLAG1_07518</name>
</gene>
<dbReference type="Gene3D" id="1.25.40.20">
    <property type="entry name" value="Ankyrin repeat-containing domain"/>
    <property type="match status" value="2"/>
</dbReference>
<dbReference type="InterPro" id="IPR010730">
    <property type="entry name" value="HET"/>
</dbReference>
<keyword evidence="1" id="KW-0677">Repeat</keyword>
<evidence type="ECO:0000313" key="5">
    <source>
        <dbReference type="EMBL" id="KPA39620.1"/>
    </source>
</evidence>
<dbReference type="SUPFAM" id="SSF48403">
    <property type="entry name" value="Ankyrin repeat"/>
    <property type="match status" value="1"/>
</dbReference>
<reference evidence="5 6" key="1">
    <citation type="submission" date="2015-04" db="EMBL/GenBank/DDBJ databases">
        <title>The draft genome sequence of Fusarium langsethiae, a T-2/HT-2 mycotoxin producer.</title>
        <authorList>
            <person name="Lysoe E."/>
            <person name="Divon H.H."/>
            <person name="Terzi V."/>
            <person name="Orru L."/>
            <person name="Lamontanara A."/>
            <person name="Kolseth A.-K."/>
            <person name="Frandsen R.J."/>
            <person name="Nielsen K."/>
            <person name="Thrane U."/>
        </authorList>
    </citation>
    <scope>NUCLEOTIDE SEQUENCE [LARGE SCALE GENOMIC DNA]</scope>
    <source>
        <strain evidence="5 6">Fl201059</strain>
    </source>
</reference>
<organism evidence="5 6">
    <name type="scientific">Fusarium langsethiae</name>
    <dbReference type="NCBI Taxonomy" id="179993"/>
    <lineage>
        <taxon>Eukaryota</taxon>
        <taxon>Fungi</taxon>
        <taxon>Dikarya</taxon>
        <taxon>Ascomycota</taxon>
        <taxon>Pezizomycotina</taxon>
        <taxon>Sordariomycetes</taxon>
        <taxon>Hypocreomycetidae</taxon>
        <taxon>Hypocreales</taxon>
        <taxon>Nectriaceae</taxon>
        <taxon>Fusarium</taxon>
    </lineage>
</organism>
<evidence type="ECO:0000256" key="2">
    <source>
        <dbReference type="ARBA" id="ARBA00023043"/>
    </source>
</evidence>
<evidence type="ECO:0000256" key="1">
    <source>
        <dbReference type="ARBA" id="ARBA00022737"/>
    </source>
</evidence>
<dbReference type="InterPro" id="IPR002110">
    <property type="entry name" value="Ankyrin_rpt"/>
</dbReference>
<dbReference type="PROSITE" id="PS50297">
    <property type="entry name" value="ANK_REP_REGION"/>
    <property type="match status" value="1"/>
</dbReference>
<dbReference type="PANTHER" id="PTHR24171">
    <property type="entry name" value="ANKYRIN REPEAT DOMAIN-CONTAINING PROTEIN 39-RELATED"/>
    <property type="match status" value="1"/>
</dbReference>
<dbReference type="AlphaFoldDB" id="A0A0M9EU05"/>
<evidence type="ECO:0000256" key="3">
    <source>
        <dbReference type="PROSITE-ProRule" id="PRU00023"/>
    </source>
</evidence>
<keyword evidence="6" id="KW-1185">Reference proteome</keyword>
<proteinExistence type="predicted"/>
<dbReference type="PROSITE" id="PS50088">
    <property type="entry name" value="ANK_REPEAT"/>
    <property type="match status" value="2"/>
</dbReference>
<protein>
    <recommendedName>
        <fullName evidence="4">Heterokaryon incompatibility domain-containing protein</fullName>
    </recommendedName>
</protein>
<feature type="domain" description="Heterokaryon incompatibility" evidence="4">
    <location>
        <begin position="155"/>
        <end position="204"/>
    </location>
</feature>
<comment type="caution">
    <text evidence="5">The sequence shown here is derived from an EMBL/GenBank/DDBJ whole genome shotgun (WGS) entry which is preliminary data.</text>
</comment>
<dbReference type="Pfam" id="PF06985">
    <property type="entry name" value="HET"/>
    <property type="match status" value="1"/>
</dbReference>